<dbReference type="RefSeq" id="WP_306344633.1">
    <property type="nucleotide sequence ID" value="NZ_BMRG01000001.1"/>
</dbReference>
<dbReference type="EMBL" id="BMRG01000001">
    <property type="protein sequence ID" value="GGP33938.1"/>
    <property type="molecule type" value="Genomic_DNA"/>
</dbReference>
<gene>
    <name evidence="2" type="ORF">GCM10010185_00370</name>
</gene>
<dbReference type="Proteomes" id="UP000639606">
    <property type="component" value="Unassembled WGS sequence"/>
</dbReference>
<feature type="transmembrane region" description="Helical" evidence="1">
    <location>
        <begin position="97"/>
        <end position="117"/>
    </location>
</feature>
<reference evidence="2" key="1">
    <citation type="journal article" date="2014" name="Int. J. Syst. Evol. Microbiol.">
        <title>Complete genome sequence of Corynebacterium casei LMG S-19264T (=DSM 44701T), isolated from a smear-ripened cheese.</title>
        <authorList>
            <consortium name="US DOE Joint Genome Institute (JGI-PGF)"/>
            <person name="Walter F."/>
            <person name="Albersmeier A."/>
            <person name="Kalinowski J."/>
            <person name="Ruckert C."/>
        </authorList>
    </citation>
    <scope>NUCLEOTIDE SEQUENCE</scope>
    <source>
        <strain evidence="2">JCM 3313</strain>
    </source>
</reference>
<protein>
    <submittedName>
        <fullName evidence="2">Uncharacterized protein</fullName>
    </submittedName>
</protein>
<evidence type="ECO:0000313" key="3">
    <source>
        <dbReference type="Proteomes" id="UP000639606"/>
    </source>
</evidence>
<name>A0A918EAF3_9PSEU</name>
<keyword evidence="1" id="KW-0472">Membrane</keyword>
<dbReference type="InterPro" id="IPR043762">
    <property type="entry name" value="DUF5708"/>
</dbReference>
<dbReference type="AlphaFoldDB" id="A0A918EAF3"/>
<evidence type="ECO:0000313" key="2">
    <source>
        <dbReference type="EMBL" id="GGP33938.1"/>
    </source>
</evidence>
<keyword evidence="1" id="KW-0812">Transmembrane</keyword>
<organism evidence="2 3">
    <name type="scientific">Saccharothrix coeruleofusca</name>
    <dbReference type="NCBI Taxonomy" id="33919"/>
    <lineage>
        <taxon>Bacteria</taxon>
        <taxon>Bacillati</taxon>
        <taxon>Actinomycetota</taxon>
        <taxon>Actinomycetes</taxon>
        <taxon>Pseudonocardiales</taxon>
        <taxon>Pseudonocardiaceae</taxon>
        <taxon>Saccharothrix</taxon>
    </lineage>
</organism>
<evidence type="ECO:0000256" key="1">
    <source>
        <dbReference type="SAM" id="Phobius"/>
    </source>
</evidence>
<keyword evidence="3" id="KW-1185">Reference proteome</keyword>
<comment type="caution">
    <text evidence="2">The sequence shown here is derived from an EMBL/GenBank/DDBJ whole genome shotgun (WGS) entry which is preliminary data.</text>
</comment>
<dbReference type="Pfam" id="PF18969">
    <property type="entry name" value="DUF5708"/>
    <property type="match status" value="1"/>
</dbReference>
<feature type="transmembrane region" description="Helical" evidence="1">
    <location>
        <begin position="66"/>
        <end position="85"/>
    </location>
</feature>
<accession>A0A918EAF3</accession>
<proteinExistence type="predicted"/>
<reference evidence="2" key="2">
    <citation type="submission" date="2020-09" db="EMBL/GenBank/DDBJ databases">
        <authorList>
            <person name="Sun Q."/>
            <person name="Ohkuma M."/>
        </authorList>
    </citation>
    <scope>NUCLEOTIDE SEQUENCE</scope>
    <source>
        <strain evidence="2">JCM 3313</strain>
    </source>
</reference>
<keyword evidence="1" id="KW-1133">Transmembrane helix</keyword>
<sequence>MNPSQSPGVTRLPDRVFAGVNLSNTVGQQADSSTLRHVRATGGVPGVFRRTRAESGRRGMSPATKALAGGSVTVAVGLLLWLFTGDVHTPVITLTKVGVVLMFMGGLELLYGVYLGVVKKK</sequence>